<dbReference type="Proteomes" id="UP000033769">
    <property type="component" value="Unassembled WGS sequence"/>
</dbReference>
<dbReference type="PATRIC" id="fig|1359184.3.peg.425"/>
<gene>
    <name evidence="1" type="primary">omp1</name>
    <name evidence="1" type="ORF">OTSGILL_1150</name>
</gene>
<reference evidence="1 2" key="1">
    <citation type="submission" date="2015-02" db="EMBL/GenBank/DDBJ databases">
        <title>Genome Sequencing of Rickettsiales.</title>
        <authorList>
            <person name="Daugherty S.C."/>
            <person name="Su Q."/>
            <person name="Abolude K."/>
            <person name="Beier-Sexton M."/>
            <person name="Carlyon J.A."/>
            <person name="Carter R."/>
            <person name="Day N.P."/>
            <person name="Dumler S.J."/>
            <person name="Dyachenko V."/>
            <person name="Godinez A."/>
            <person name="Kurtti T.J."/>
            <person name="Lichay M."/>
            <person name="Mullins K.E."/>
            <person name="Ott S."/>
            <person name="Pappas-Brown V."/>
            <person name="Paris D.H."/>
            <person name="Patel P."/>
            <person name="Richards A.L."/>
            <person name="Sadzewicz L."/>
            <person name="Sears K."/>
            <person name="Seidman D."/>
            <person name="Sengamalay N."/>
            <person name="Stenos J."/>
            <person name="Tallon L.J."/>
            <person name="Vincent G."/>
            <person name="Fraser C.M."/>
            <person name="Munderloh U."/>
            <person name="Dunning-Hotopp J.C."/>
        </authorList>
    </citation>
    <scope>NUCLEOTIDE SEQUENCE [LARGE SCALE GENOMIC DNA]</scope>
    <source>
        <strain evidence="1 2">Gilliam</strain>
    </source>
</reference>
<accession>A0A0F3MB83</accession>
<dbReference type="EMBL" id="LANO01000015">
    <property type="protein sequence ID" value="KJV52906.1"/>
    <property type="molecule type" value="Genomic_DNA"/>
</dbReference>
<organism evidence="1 2">
    <name type="scientific">Orientia tsutsugamushi str. Gilliam</name>
    <dbReference type="NCBI Taxonomy" id="1359184"/>
    <lineage>
        <taxon>Bacteria</taxon>
        <taxon>Pseudomonadati</taxon>
        <taxon>Pseudomonadota</taxon>
        <taxon>Alphaproteobacteria</taxon>
        <taxon>Rickettsiales</taxon>
        <taxon>Rickettsiaceae</taxon>
        <taxon>Rickettsieae</taxon>
        <taxon>Orientia</taxon>
    </lineage>
</organism>
<name>A0A0F3MB83_ORITS</name>
<evidence type="ECO:0000313" key="2">
    <source>
        <dbReference type="Proteomes" id="UP000033769"/>
    </source>
</evidence>
<proteinExistence type="predicted"/>
<comment type="caution">
    <text evidence="1">The sequence shown here is derived from an EMBL/GenBank/DDBJ whole genome shotgun (WGS) entry which is preliminary data.</text>
</comment>
<evidence type="ECO:0000313" key="1">
    <source>
        <dbReference type="EMBL" id="KJV52906.1"/>
    </source>
</evidence>
<protein>
    <submittedName>
        <fullName evidence="1">Outer membrane Omp1 domain protein</fullName>
    </submittedName>
</protein>
<sequence length="32" mass="3651">MITIKAGDMLIDSDLQENITRLTEEYKSAGFF</sequence>
<dbReference type="AlphaFoldDB" id="A0A0F3MB83"/>